<dbReference type="FunCoup" id="A0A2R5GZU5">
    <property type="interactions" value="76"/>
</dbReference>
<keyword evidence="2" id="KW-0808">Transferase</keyword>
<dbReference type="GO" id="GO:0016758">
    <property type="term" value="F:hexosyltransferase activity"/>
    <property type="evidence" value="ECO:0007669"/>
    <property type="project" value="InterPro"/>
</dbReference>
<evidence type="ECO:0000313" key="2">
    <source>
        <dbReference type="EMBL" id="GBG33574.1"/>
    </source>
</evidence>
<dbReference type="Gene3D" id="3.40.50.2000">
    <property type="entry name" value="Glycogen Phosphorylase B"/>
    <property type="match status" value="1"/>
</dbReference>
<name>A0A2R5GZU5_9STRA</name>
<dbReference type="EMBL" id="BEYU01000162">
    <property type="protein sequence ID" value="GBG33574.1"/>
    <property type="molecule type" value="Genomic_DNA"/>
</dbReference>
<dbReference type="InterPro" id="IPR007235">
    <property type="entry name" value="Glyco_trans_28_C"/>
</dbReference>
<accession>A0A2R5GZU5</accession>
<protein>
    <submittedName>
        <fullName evidence="2">UDP-N-acetylglucosamine transferase subunit ALG13-like</fullName>
    </submittedName>
</protein>
<dbReference type="Pfam" id="PF04101">
    <property type="entry name" value="Glyco_tran_28_C"/>
    <property type="match status" value="1"/>
</dbReference>
<evidence type="ECO:0000313" key="3">
    <source>
        <dbReference type="Proteomes" id="UP000241890"/>
    </source>
</evidence>
<keyword evidence="3" id="KW-1185">Reference proteome</keyword>
<proteinExistence type="predicted"/>
<dbReference type="SUPFAM" id="SSF53756">
    <property type="entry name" value="UDP-Glycosyltransferase/glycogen phosphorylase"/>
    <property type="match status" value="1"/>
</dbReference>
<dbReference type="InParanoid" id="A0A2R5GZU5"/>
<dbReference type="OrthoDB" id="20273at2759"/>
<dbReference type="InterPro" id="IPR052474">
    <property type="entry name" value="UDP-GlcNAc_transferase"/>
</dbReference>
<dbReference type="Proteomes" id="UP000241890">
    <property type="component" value="Unassembled WGS sequence"/>
</dbReference>
<gene>
    <name evidence="2" type="ORF">FCC1311_097972</name>
</gene>
<dbReference type="PANTHER" id="PTHR47043:SF1">
    <property type="entry name" value="UDP-N-ACETYLGLUCOSAMINE TRANSFERASE SUBUNIT ALG13"/>
    <property type="match status" value="1"/>
</dbReference>
<evidence type="ECO:0000259" key="1">
    <source>
        <dbReference type="Pfam" id="PF04101"/>
    </source>
</evidence>
<dbReference type="GO" id="GO:0006488">
    <property type="term" value="P:dolichol-linked oligosaccharide biosynthetic process"/>
    <property type="evidence" value="ECO:0007669"/>
    <property type="project" value="TreeGrafter"/>
</dbReference>
<dbReference type="AlphaFoldDB" id="A0A2R5GZU5"/>
<reference evidence="2 3" key="1">
    <citation type="submission" date="2017-12" db="EMBL/GenBank/DDBJ databases">
        <title>Sequencing, de novo assembly and annotation of complete genome of a new Thraustochytrid species, strain FCC1311.</title>
        <authorList>
            <person name="Sedici K."/>
            <person name="Godart F."/>
            <person name="Aiese Cigliano R."/>
            <person name="Sanseverino W."/>
            <person name="Barakat M."/>
            <person name="Ortet P."/>
            <person name="Marechal E."/>
            <person name="Cagnac O."/>
            <person name="Amato A."/>
        </authorList>
    </citation>
    <scope>NUCLEOTIDE SEQUENCE [LARGE SCALE GENOMIC DNA]</scope>
</reference>
<dbReference type="PANTHER" id="PTHR47043">
    <property type="entry name" value="UDP-N-ACETYLGLUCOSAMINE TRANSFERASE SUBUNIT ALG13"/>
    <property type="match status" value="1"/>
</dbReference>
<sequence length="194" mass="21088">MGRKEGDAEPAREAKPVFVTVGTTSFDALVEALDDESVVQALRQRGFTSLTIQIGRGTYVPKRIGAVEEGSAEAATQPAASATFFPCRYYRFKSTLENDMKSAALIVSHAGAGSIMESLRLKKPLVVVVNEDLMDNHQEELAEAMEAKGVLRKTRPADVVALLGDADLDHFEVYPPRDAGLFPALLDQEMYADV</sequence>
<dbReference type="GO" id="GO:0043541">
    <property type="term" value="C:UDP-N-acetylglucosamine transferase complex"/>
    <property type="evidence" value="ECO:0007669"/>
    <property type="project" value="TreeGrafter"/>
</dbReference>
<organism evidence="2 3">
    <name type="scientific">Hondaea fermentalgiana</name>
    <dbReference type="NCBI Taxonomy" id="2315210"/>
    <lineage>
        <taxon>Eukaryota</taxon>
        <taxon>Sar</taxon>
        <taxon>Stramenopiles</taxon>
        <taxon>Bigyra</taxon>
        <taxon>Labyrinthulomycetes</taxon>
        <taxon>Thraustochytrida</taxon>
        <taxon>Thraustochytriidae</taxon>
        <taxon>Hondaea</taxon>
    </lineage>
</organism>
<feature type="domain" description="Glycosyl transferase family 28 C-terminal" evidence="1">
    <location>
        <begin position="17"/>
        <end position="163"/>
    </location>
</feature>
<comment type="caution">
    <text evidence="2">The sequence shown here is derived from an EMBL/GenBank/DDBJ whole genome shotgun (WGS) entry which is preliminary data.</text>
</comment>